<dbReference type="Proteomes" id="UP001152523">
    <property type="component" value="Unassembled WGS sequence"/>
</dbReference>
<evidence type="ECO:0000313" key="1">
    <source>
        <dbReference type="EMBL" id="CAH9082736.1"/>
    </source>
</evidence>
<sequence length="104" mass="12367">MSKAIFRSLRPRLADQDSQNWKNKQALASTVNGMIQKHSQWVYDKWCCCSRCRIWVVTIYKFWKEFIEFCTSTMLLDLTEDIDSFFANCSFLKLFDPALIRPLQ</sequence>
<dbReference type="AlphaFoldDB" id="A0AAV0CR76"/>
<name>A0AAV0CR76_9ASTE</name>
<reference evidence="1" key="1">
    <citation type="submission" date="2022-07" db="EMBL/GenBank/DDBJ databases">
        <authorList>
            <person name="Macas J."/>
            <person name="Novak P."/>
            <person name="Neumann P."/>
        </authorList>
    </citation>
    <scope>NUCLEOTIDE SEQUENCE</scope>
</reference>
<keyword evidence="2" id="KW-1185">Reference proteome</keyword>
<dbReference type="EMBL" id="CAMAPF010000039">
    <property type="protein sequence ID" value="CAH9082736.1"/>
    <property type="molecule type" value="Genomic_DNA"/>
</dbReference>
<gene>
    <name evidence="1" type="ORF">CEPIT_LOCUS8234</name>
</gene>
<proteinExistence type="predicted"/>
<protein>
    <submittedName>
        <fullName evidence="1">Uncharacterized protein</fullName>
    </submittedName>
</protein>
<accession>A0AAV0CR76</accession>
<organism evidence="1 2">
    <name type="scientific">Cuscuta epithymum</name>
    <dbReference type="NCBI Taxonomy" id="186058"/>
    <lineage>
        <taxon>Eukaryota</taxon>
        <taxon>Viridiplantae</taxon>
        <taxon>Streptophyta</taxon>
        <taxon>Embryophyta</taxon>
        <taxon>Tracheophyta</taxon>
        <taxon>Spermatophyta</taxon>
        <taxon>Magnoliopsida</taxon>
        <taxon>eudicotyledons</taxon>
        <taxon>Gunneridae</taxon>
        <taxon>Pentapetalae</taxon>
        <taxon>asterids</taxon>
        <taxon>lamiids</taxon>
        <taxon>Solanales</taxon>
        <taxon>Convolvulaceae</taxon>
        <taxon>Cuscuteae</taxon>
        <taxon>Cuscuta</taxon>
        <taxon>Cuscuta subgen. Cuscuta</taxon>
    </lineage>
</organism>
<comment type="caution">
    <text evidence="1">The sequence shown here is derived from an EMBL/GenBank/DDBJ whole genome shotgun (WGS) entry which is preliminary data.</text>
</comment>
<evidence type="ECO:0000313" key="2">
    <source>
        <dbReference type="Proteomes" id="UP001152523"/>
    </source>
</evidence>